<dbReference type="PRINTS" id="PR00371">
    <property type="entry name" value="FPNCR"/>
</dbReference>
<evidence type="ECO:0000256" key="10">
    <source>
        <dbReference type="ARBA" id="ARBA00052219"/>
    </source>
</evidence>
<comment type="cofactor">
    <cofactor evidence="1">
        <name>FMN</name>
        <dbReference type="ChEBI" id="CHEBI:58210"/>
    </cofactor>
</comment>
<gene>
    <name evidence="13" type="ORF">DES53_101435</name>
</gene>
<dbReference type="SUPFAM" id="SSF52218">
    <property type="entry name" value="Flavoproteins"/>
    <property type="match status" value="1"/>
</dbReference>
<keyword evidence="4" id="KW-0285">Flavoprotein</keyword>
<dbReference type="GO" id="GO:0019344">
    <property type="term" value="P:cysteine biosynthetic process"/>
    <property type="evidence" value="ECO:0007669"/>
    <property type="project" value="UniProtKB-KW"/>
</dbReference>
<reference evidence="13 14" key="1">
    <citation type="submission" date="2018-06" db="EMBL/GenBank/DDBJ databases">
        <title>Genomic Encyclopedia of Type Strains, Phase IV (KMG-IV): sequencing the most valuable type-strain genomes for metagenomic binning, comparative biology and taxonomic classification.</title>
        <authorList>
            <person name="Goeker M."/>
        </authorList>
    </citation>
    <scope>NUCLEOTIDE SEQUENCE [LARGE SCALE GENOMIC DNA]</scope>
    <source>
        <strain evidence="13 14">DSM 25532</strain>
    </source>
</reference>
<evidence type="ECO:0000259" key="12">
    <source>
        <dbReference type="PROSITE" id="PS51384"/>
    </source>
</evidence>
<dbReference type="Pfam" id="PF00258">
    <property type="entry name" value="Flavodoxin_1"/>
    <property type="match status" value="1"/>
</dbReference>
<evidence type="ECO:0000256" key="7">
    <source>
        <dbReference type="ARBA" id="ARBA00022857"/>
    </source>
</evidence>
<evidence type="ECO:0000256" key="6">
    <source>
        <dbReference type="ARBA" id="ARBA00022827"/>
    </source>
</evidence>
<dbReference type="PROSITE" id="PS50902">
    <property type="entry name" value="FLAVODOXIN_LIKE"/>
    <property type="match status" value="1"/>
</dbReference>
<evidence type="ECO:0000313" key="13">
    <source>
        <dbReference type="EMBL" id="RBP47638.1"/>
    </source>
</evidence>
<dbReference type="InterPro" id="IPR017927">
    <property type="entry name" value="FAD-bd_FR_type"/>
</dbReference>
<evidence type="ECO:0000256" key="1">
    <source>
        <dbReference type="ARBA" id="ARBA00001917"/>
    </source>
</evidence>
<dbReference type="GO" id="GO:0010181">
    <property type="term" value="F:FMN binding"/>
    <property type="evidence" value="ECO:0007669"/>
    <property type="project" value="InterPro"/>
</dbReference>
<evidence type="ECO:0000259" key="11">
    <source>
        <dbReference type="PROSITE" id="PS50902"/>
    </source>
</evidence>
<evidence type="ECO:0000256" key="8">
    <source>
        <dbReference type="ARBA" id="ARBA00023002"/>
    </source>
</evidence>
<dbReference type="FunFam" id="3.40.50.80:FF:000001">
    <property type="entry name" value="NADPH--cytochrome P450 reductase 1"/>
    <property type="match status" value="1"/>
</dbReference>
<dbReference type="InterPro" id="IPR017938">
    <property type="entry name" value="Riboflavin_synthase-like_b-brl"/>
</dbReference>
<dbReference type="PANTHER" id="PTHR19384">
    <property type="entry name" value="NITRIC OXIDE SYNTHASE-RELATED"/>
    <property type="match status" value="1"/>
</dbReference>
<keyword evidence="9" id="KW-0028">Amino-acid biosynthesis</keyword>
<dbReference type="InterPro" id="IPR001433">
    <property type="entry name" value="OxRdtase_FAD/NAD-bd"/>
</dbReference>
<keyword evidence="6" id="KW-0274">FAD</keyword>
<evidence type="ECO:0000313" key="14">
    <source>
        <dbReference type="Proteomes" id="UP000253426"/>
    </source>
</evidence>
<dbReference type="InterPro" id="IPR003097">
    <property type="entry name" value="CysJ-like_FAD-binding"/>
</dbReference>
<dbReference type="PROSITE" id="PS51384">
    <property type="entry name" value="FAD_FR"/>
    <property type="match status" value="1"/>
</dbReference>
<dbReference type="InterPro" id="IPR023173">
    <property type="entry name" value="NADPH_Cyt_P450_Rdtase_alpha"/>
</dbReference>
<dbReference type="InterPro" id="IPR001709">
    <property type="entry name" value="Flavoprot_Pyr_Nucl_cyt_Rdtase"/>
</dbReference>
<dbReference type="Gene3D" id="1.20.990.10">
    <property type="entry name" value="NADPH-cytochrome p450 Reductase, Chain A, domain 3"/>
    <property type="match status" value="2"/>
</dbReference>
<feature type="domain" description="Flavodoxin-like" evidence="11">
    <location>
        <begin position="69"/>
        <end position="209"/>
    </location>
</feature>
<keyword evidence="5" id="KW-0288">FMN</keyword>
<dbReference type="InterPro" id="IPR001094">
    <property type="entry name" value="Flavdoxin-like"/>
</dbReference>
<dbReference type="PANTHER" id="PTHR19384:SF128">
    <property type="entry name" value="NADPH OXIDOREDUCTASE A"/>
    <property type="match status" value="1"/>
</dbReference>
<comment type="catalytic activity">
    <reaction evidence="10">
        <text>hydrogen sulfide + 3 NADP(+) + 3 H2O = sulfite + 3 NADPH + 4 H(+)</text>
        <dbReference type="Rhea" id="RHEA:13801"/>
        <dbReference type="ChEBI" id="CHEBI:15377"/>
        <dbReference type="ChEBI" id="CHEBI:15378"/>
        <dbReference type="ChEBI" id="CHEBI:17359"/>
        <dbReference type="ChEBI" id="CHEBI:29919"/>
        <dbReference type="ChEBI" id="CHEBI:57783"/>
        <dbReference type="ChEBI" id="CHEBI:58349"/>
        <dbReference type="EC" id="1.8.1.2"/>
    </reaction>
</comment>
<dbReference type="GO" id="GO:0005829">
    <property type="term" value="C:cytosol"/>
    <property type="evidence" value="ECO:0007669"/>
    <property type="project" value="TreeGrafter"/>
</dbReference>
<comment type="cofactor">
    <cofactor evidence="2">
        <name>FAD</name>
        <dbReference type="ChEBI" id="CHEBI:57692"/>
    </cofactor>
</comment>
<keyword evidence="8" id="KW-0560">Oxidoreductase</keyword>
<dbReference type="InterPro" id="IPR039261">
    <property type="entry name" value="FNR_nucleotide-bd"/>
</dbReference>
<dbReference type="PRINTS" id="PR00369">
    <property type="entry name" value="FLAVODOXIN"/>
</dbReference>
<evidence type="ECO:0000256" key="2">
    <source>
        <dbReference type="ARBA" id="ARBA00001974"/>
    </source>
</evidence>
<dbReference type="GO" id="GO:0004783">
    <property type="term" value="F:sulfite reductase (NADPH) activity"/>
    <property type="evidence" value="ECO:0007669"/>
    <property type="project" value="UniProtKB-EC"/>
</dbReference>
<dbReference type="Gene3D" id="2.40.30.10">
    <property type="entry name" value="Translation factors"/>
    <property type="match status" value="2"/>
</dbReference>
<keyword evidence="9" id="KW-0198">Cysteine biosynthesis</keyword>
<name>A0A366HWG6_9BACT</name>
<sequence>MPTGTPDACFSHPVTTFFIMSSVPLIPESAPFNTEQRAWLNGFLAGLLSRGESMTPGAPVPALQEKPRLLIAFGSQSGNAESLAKRLGKEASSRGFAARVAGLDSVQPSTLTAEQNVLVITSTWGEGDMPDNAESFWSGINQNGSSPTLGGLKYSVLALGDKNYGDTFCLAGRKLDERFAELGATRIHPRVDCDVDFDEPAKLWSEGVWKVLNESPATTTTAPAPAIAEVSIAAPAAEATGVAAYSKKNPFPAPLVTNLKLNGANSAKDTRHIAFSLEGSGLVYETGDALGVIPQNCPEVVAGIIATYELDPAALVPLPDGGEAPLQEALQKYYEVRNFLGRKPPQAVSAAEFVGSLRKLQPRLYSIASSQKAHPNEVHLCVGSVRYEQDGIAHGGVCSTFLADRLPLGEPTGVFVHTAKHFRVPANPDMPMIMVGPGTGIAPFRAFLEEREATGAKGKNWLFFGDQKRKHDFLYDEQIHQWLKDGHLTRLDTAFSRDQAEKVYVQDRMMQAASELWQWLEEGAHFYVCGDASRMAKDVDAALHMLIQQQGHKSADEATAYVADLKKTKRYARDVY</sequence>
<dbReference type="EC" id="1.8.1.2" evidence="3"/>
<dbReference type="Pfam" id="PF00175">
    <property type="entry name" value="NAD_binding_1"/>
    <property type="match status" value="1"/>
</dbReference>
<dbReference type="SUPFAM" id="SSF63380">
    <property type="entry name" value="Riboflavin synthase domain-like"/>
    <property type="match status" value="1"/>
</dbReference>
<evidence type="ECO:0000256" key="9">
    <source>
        <dbReference type="ARBA" id="ARBA00023192"/>
    </source>
</evidence>
<dbReference type="InterPro" id="IPR029039">
    <property type="entry name" value="Flavoprotein-like_sf"/>
</dbReference>
<dbReference type="EMBL" id="QNRR01000001">
    <property type="protein sequence ID" value="RBP47638.1"/>
    <property type="molecule type" value="Genomic_DNA"/>
</dbReference>
<accession>A0A366HWG6</accession>
<organism evidence="13 14">
    <name type="scientific">Roseimicrobium gellanilyticum</name>
    <dbReference type="NCBI Taxonomy" id="748857"/>
    <lineage>
        <taxon>Bacteria</taxon>
        <taxon>Pseudomonadati</taxon>
        <taxon>Verrucomicrobiota</taxon>
        <taxon>Verrucomicrobiia</taxon>
        <taxon>Verrucomicrobiales</taxon>
        <taxon>Verrucomicrobiaceae</taxon>
        <taxon>Roseimicrobium</taxon>
    </lineage>
</organism>
<dbReference type="Proteomes" id="UP000253426">
    <property type="component" value="Unassembled WGS sequence"/>
</dbReference>
<protein>
    <recommendedName>
        <fullName evidence="3">assimilatory sulfite reductase (NADPH)</fullName>
        <ecNumber evidence="3">1.8.1.2</ecNumber>
    </recommendedName>
</protein>
<evidence type="ECO:0000256" key="4">
    <source>
        <dbReference type="ARBA" id="ARBA00022630"/>
    </source>
</evidence>
<dbReference type="Gene3D" id="3.40.50.80">
    <property type="entry name" value="Nucleotide-binding domain of ferredoxin-NADP reductase (FNR) module"/>
    <property type="match status" value="1"/>
</dbReference>
<dbReference type="Gene3D" id="3.40.50.360">
    <property type="match status" value="1"/>
</dbReference>
<dbReference type="InterPro" id="IPR008254">
    <property type="entry name" value="Flavodoxin/NO_synth"/>
</dbReference>
<dbReference type="Pfam" id="PF00667">
    <property type="entry name" value="FAD_binding_1"/>
    <property type="match status" value="2"/>
</dbReference>
<keyword evidence="14" id="KW-1185">Reference proteome</keyword>
<dbReference type="CDD" id="cd06199">
    <property type="entry name" value="SiR"/>
    <property type="match status" value="1"/>
</dbReference>
<comment type="caution">
    <text evidence="13">The sequence shown here is derived from an EMBL/GenBank/DDBJ whole genome shotgun (WGS) entry which is preliminary data.</text>
</comment>
<evidence type="ECO:0000256" key="3">
    <source>
        <dbReference type="ARBA" id="ARBA00012604"/>
    </source>
</evidence>
<evidence type="ECO:0000256" key="5">
    <source>
        <dbReference type="ARBA" id="ARBA00022643"/>
    </source>
</evidence>
<dbReference type="SUPFAM" id="SSF52343">
    <property type="entry name" value="Ferredoxin reductase-like, C-terminal NADP-linked domain"/>
    <property type="match status" value="1"/>
</dbReference>
<keyword evidence="7" id="KW-0521">NADP</keyword>
<dbReference type="GO" id="GO:0050660">
    <property type="term" value="F:flavin adenine dinucleotide binding"/>
    <property type="evidence" value="ECO:0007669"/>
    <property type="project" value="TreeGrafter"/>
</dbReference>
<dbReference type="AlphaFoldDB" id="A0A366HWG6"/>
<feature type="domain" description="FAD-binding FR-type" evidence="12">
    <location>
        <begin position="248"/>
        <end position="425"/>
    </location>
</feature>
<proteinExistence type="predicted"/>